<dbReference type="GO" id="GO:0004674">
    <property type="term" value="F:protein serine/threonine kinase activity"/>
    <property type="evidence" value="ECO:0007669"/>
    <property type="project" value="UniProtKB-KW"/>
</dbReference>
<dbReference type="InterPro" id="IPR051343">
    <property type="entry name" value="G-type_lectin_kinases/EP1-like"/>
</dbReference>
<dbReference type="EC" id="2.7.11.1" evidence="3"/>
<dbReference type="InterPro" id="IPR036426">
    <property type="entry name" value="Bulb-type_lectin_dom_sf"/>
</dbReference>
<keyword evidence="4" id="KW-1185">Reference proteome</keyword>
<evidence type="ECO:0000313" key="3">
    <source>
        <dbReference type="EMBL" id="PRQ35314.1"/>
    </source>
</evidence>
<dbReference type="Gene3D" id="2.90.10.10">
    <property type="entry name" value="Bulb-type lectin domain"/>
    <property type="match status" value="1"/>
</dbReference>
<keyword evidence="1" id="KW-0732">Signal</keyword>
<dbReference type="PANTHER" id="PTHR47976:SF15">
    <property type="entry name" value="G-TYPE LECTIN S-RECEPTOR-LIKE SERINE_THREONINE-PROTEIN KINASE RLK1"/>
    <property type="match status" value="1"/>
</dbReference>
<keyword evidence="3" id="KW-0418">Kinase</keyword>
<organism evidence="3 4">
    <name type="scientific">Rosa chinensis</name>
    <name type="common">China rose</name>
    <dbReference type="NCBI Taxonomy" id="74649"/>
    <lineage>
        <taxon>Eukaryota</taxon>
        <taxon>Viridiplantae</taxon>
        <taxon>Streptophyta</taxon>
        <taxon>Embryophyta</taxon>
        <taxon>Tracheophyta</taxon>
        <taxon>Spermatophyta</taxon>
        <taxon>Magnoliopsida</taxon>
        <taxon>eudicotyledons</taxon>
        <taxon>Gunneridae</taxon>
        <taxon>Pentapetalae</taxon>
        <taxon>rosids</taxon>
        <taxon>fabids</taxon>
        <taxon>Rosales</taxon>
        <taxon>Rosaceae</taxon>
        <taxon>Rosoideae</taxon>
        <taxon>Rosoideae incertae sedis</taxon>
        <taxon>Rosa</taxon>
    </lineage>
</organism>
<dbReference type="AlphaFoldDB" id="A0A2P6QMC6"/>
<dbReference type="Gramene" id="PRQ35314">
    <property type="protein sequence ID" value="PRQ35314"/>
    <property type="gene ID" value="RchiOBHm_Chr5g0078631"/>
</dbReference>
<comment type="caution">
    <text evidence="3">The sequence shown here is derived from an EMBL/GenBank/DDBJ whole genome shotgun (WGS) entry which is preliminary data.</text>
</comment>
<reference evidence="3 4" key="1">
    <citation type="journal article" date="2018" name="Nat. Genet.">
        <title>The Rosa genome provides new insights in the design of modern roses.</title>
        <authorList>
            <person name="Bendahmane M."/>
        </authorList>
    </citation>
    <scope>NUCLEOTIDE SEQUENCE [LARGE SCALE GENOMIC DNA]</scope>
    <source>
        <strain evidence="4">cv. Old Blush</strain>
    </source>
</reference>
<keyword evidence="3" id="KW-0723">Serine/threonine-protein kinase</keyword>
<proteinExistence type="predicted"/>
<sequence>MMPGNFVLENEKSEKLWETFKNPTDTMLPGQIMEIGGKLFSRQSETNYVRGRFQLTLQQDENPVFSAKEPFYSTATTTGTIPEEERPARDYYLLSPVNSQLRWGHSLPLINFRLLQVSVNLYSGILK</sequence>
<evidence type="ECO:0000313" key="4">
    <source>
        <dbReference type="Proteomes" id="UP000238479"/>
    </source>
</evidence>
<dbReference type="SUPFAM" id="SSF51110">
    <property type="entry name" value="alpha-D-mannose-specific plant lectins"/>
    <property type="match status" value="1"/>
</dbReference>
<protein>
    <submittedName>
        <fullName evidence="3">Putative non-specific serine/threonine protein kinase</fullName>
        <ecNumber evidence="3">2.7.11.1</ecNumber>
    </submittedName>
</protein>
<dbReference type="PANTHER" id="PTHR47976">
    <property type="entry name" value="G-TYPE LECTIN S-RECEPTOR-LIKE SERINE/THREONINE-PROTEIN KINASE SD2-5"/>
    <property type="match status" value="1"/>
</dbReference>
<dbReference type="EMBL" id="PDCK01000043">
    <property type="protein sequence ID" value="PRQ35314.1"/>
    <property type="molecule type" value="Genomic_DNA"/>
</dbReference>
<evidence type="ECO:0000256" key="1">
    <source>
        <dbReference type="ARBA" id="ARBA00022729"/>
    </source>
</evidence>
<gene>
    <name evidence="3" type="ORF">RchiOBHm_Chr5g0078631</name>
</gene>
<accession>A0A2P6QMC6</accession>
<dbReference type="STRING" id="74649.A0A2P6QMC6"/>
<keyword evidence="3" id="KW-0808">Transferase</keyword>
<name>A0A2P6QMC6_ROSCH</name>
<evidence type="ECO:0000256" key="2">
    <source>
        <dbReference type="ARBA" id="ARBA00023157"/>
    </source>
</evidence>
<keyword evidence="2" id="KW-1015">Disulfide bond</keyword>
<dbReference type="Proteomes" id="UP000238479">
    <property type="component" value="Chromosome 5"/>
</dbReference>